<evidence type="ECO:0000313" key="1">
    <source>
        <dbReference type="EMBL" id="MBB6670857.1"/>
    </source>
</evidence>
<reference evidence="1 2" key="1">
    <citation type="submission" date="2020-08" db="EMBL/GenBank/DDBJ databases">
        <title>Cohnella phylogeny.</title>
        <authorList>
            <person name="Dunlap C."/>
        </authorList>
    </citation>
    <scope>NUCLEOTIDE SEQUENCE [LARGE SCALE GENOMIC DNA]</scope>
    <source>
        <strain evidence="1 2">DSM 28246</strain>
    </source>
</reference>
<protein>
    <submittedName>
        <fullName evidence="1">Uncharacterized protein</fullName>
    </submittedName>
</protein>
<dbReference type="EMBL" id="JACJVP010000011">
    <property type="protein sequence ID" value="MBB6670857.1"/>
    <property type="molecule type" value="Genomic_DNA"/>
</dbReference>
<accession>A0A7X0RNM6</accession>
<organism evidence="1 2">
    <name type="scientific">Cohnella nanjingensis</name>
    <dbReference type="NCBI Taxonomy" id="1387779"/>
    <lineage>
        <taxon>Bacteria</taxon>
        <taxon>Bacillati</taxon>
        <taxon>Bacillota</taxon>
        <taxon>Bacilli</taxon>
        <taxon>Bacillales</taxon>
        <taxon>Paenibacillaceae</taxon>
        <taxon>Cohnella</taxon>
    </lineage>
</organism>
<comment type="caution">
    <text evidence="1">The sequence shown here is derived from an EMBL/GenBank/DDBJ whole genome shotgun (WGS) entry which is preliminary data.</text>
</comment>
<proteinExistence type="predicted"/>
<sequence>MQRDWKQIQWYDADLTERLQLATAYICRMLDKDKDEEPFFGIIRTKEGTAFANHAVQIGVPHVTGRALDALFYTEEITGERIPEHGEHVYTRYLIDCCSNEDCLPSYYDPDRENKRFVEFHNLREGLEGLTWLIKLRNHEAAANIADGFVDIVYRLTDFSTGALSYHLAKNMDREKEFATIQYAYPLVQGRLVGAMLKYYRETGNLKALKLCAAHSRSTMRHCFSPEGLIQDQAANHIHSITSSLSGILEYAILAKDPILTEQIRNVYEIGLREFYSSYGWCKEQAWLETDQGEVNQVGDLIQIQLLLAAHSDRKYYSHAETFMRSSLLPSQVLKNDFVEEVPNPAGDHECDMKERMIGGFGFPTPSSHLQKEDSAINTIDITQGAVQAICEFTKHIITESEWGIMVNLLFSWENDLAEVRSDLPKEGRIVITPKAAKNILVRIPERTKPSSLQICVDNEPVAFLMMDRYAVIRNLQAGLSYEVKFIPETCEEDEFIYHKSYQVRWHGEQVIGISPVEGIYPMYEGIDGHAKL</sequence>
<dbReference type="AlphaFoldDB" id="A0A7X0RNM6"/>
<name>A0A7X0RNM6_9BACL</name>
<dbReference type="Proteomes" id="UP000547209">
    <property type="component" value="Unassembled WGS sequence"/>
</dbReference>
<evidence type="ECO:0000313" key="2">
    <source>
        <dbReference type="Proteomes" id="UP000547209"/>
    </source>
</evidence>
<keyword evidence="2" id="KW-1185">Reference proteome</keyword>
<gene>
    <name evidence="1" type="ORF">H7C19_09175</name>
</gene>